<dbReference type="InterPro" id="IPR029787">
    <property type="entry name" value="Nucleotide_cyclase"/>
</dbReference>
<dbReference type="SUPFAM" id="SSF55073">
    <property type="entry name" value="Nucleotide cyclase"/>
    <property type="match status" value="1"/>
</dbReference>
<protein>
    <recommendedName>
        <fullName evidence="3">Guanylate cyclase domain-containing protein</fullName>
    </recommendedName>
</protein>
<evidence type="ECO:0000313" key="5">
    <source>
        <dbReference type="Proteomes" id="UP001196413"/>
    </source>
</evidence>
<evidence type="ECO:0000256" key="2">
    <source>
        <dbReference type="ARBA" id="ARBA00023239"/>
    </source>
</evidence>
<dbReference type="GO" id="GO:0004383">
    <property type="term" value="F:guanylate cyclase activity"/>
    <property type="evidence" value="ECO:0007669"/>
    <property type="project" value="UniProtKB-EC"/>
</dbReference>
<organism evidence="4 5">
    <name type="scientific">Parelaphostrongylus tenuis</name>
    <name type="common">Meningeal worm</name>
    <dbReference type="NCBI Taxonomy" id="148309"/>
    <lineage>
        <taxon>Eukaryota</taxon>
        <taxon>Metazoa</taxon>
        <taxon>Ecdysozoa</taxon>
        <taxon>Nematoda</taxon>
        <taxon>Chromadorea</taxon>
        <taxon>Rhabditida</taxon>
        <taxon>Rhabditina</taxon>
        <taxon>Rhabditomorpha</taxon>
        <taxon>Strongyloidea</taxon>
        <taxon>Metastrongylidae</taxon>
        <taxon>Parelaphostrongylus</taxon>
    </lineage>
</organism>
<evidence type="ECO:0000259" key="3">
    <source>
        <dbReference type="Pfam" id="PF00211"/>
    </source>
</evidence>
<dbReference type="EMBL" id="JAHQIW010007201">
    <property type="protein sequence ID" value="KAJ1372922.1"/>
    <property type="molecule type" value="Genomic_DNA"/>
</dbReference>
<reference evidence="4" key="1">
    <citation type="submission" date="2021-06" db="EMBL/GenBank/DDBJ databases">
        <title>Parelaphostrongylus tenuis whole genome reference sequence.</title>
        <authorList>
            <person name="Garwood T.J."/>
            <person name="Larsen P.A."/>
            <person name="Fountain-Jones N.M."/>
            <person name="Garbe J.R."/>
            <person name="Macchietto M.G."/>
            <person name="Kania S.A."/>
            <person name="Gerhold R.W."/>
            <person name="Richards J.E."/>
            <person name="Wolf T.M."/>
        </authorList>
    </citation>
    <scope>NUCLEOTIDE SEQUENCE</scope>
    <source>
        <strain evidence="4">MNPRO001-30</strain>
        <tissue evidence="4">Meninges</tissue>
    </source>
</reference>
<dbReference type="InterPro" id="IPR001054">
    <property type="entry name" value="A/G_cyclase"/>
</dbReference>
<evidence type="ECO:0000313" key="4">
    <source>
        <dbReference type="EMBL" id="KAJ1372922.1"/>
    </source>
</evidence>
<dbReference type="AlphaFoldDB" id="A0AAD5WJS0"/>
<dbReference type="GO" id="GO:0035556">
    <property type="term" value="P:intracellular signal transduction"/>
    <property type="evidence" value="ECO:0007669"/>
    <property type="project" value="InterPro"/>
</dbReference>
<feature type="domain" description="Guanylate cyclase" evidence="3">
    <location>
        <begin position="1"/>
        <end position="52"/>
    </location>
</feature>
<proteinExistence type="predicted"/>
<name>A0AAD5WJS0_PARTN</name>
<dbReference type="Gene3D" id="3.30.70.1230">
    <property type="entry name" value="Nucleotide cyclase"/>
    <property type="match status" value="1"/>
</dbReference>
<dbReference type="Pfam" id="PF00211">
    <property type="entry name" value="Guanylate_cyc"/>
    <property type="match status" value="1"/>
</dbReference>
<sequence>MASALELNGIVGKIQCSDKTHKYAMQTGRFDFERRGRTHIKGKGDVETYFLLRSLKKSVWEIINRDRDVEKNTIDGYEELENKMFFAEKQETVIRPAAVQNSKTCSIT</sequence>
<comment type="catalytic activity">
    <reaction evidence="1">
        <text>GTP = 3',5'-cyclic GMP + diphosphate</text>
        <dbReference type="Rhea" id="RHEA:13665"/>
        <dbReference type="ChEBI" id="CHEBI:33019"/>
        <dbReference type="ChEBI" id="CHEBI:37565"/>
        <dbReference type="ChEBI" id="CHEBI:57746"/>
        <dbReference type="EC" id="4.6.1.2"/>
    </reaction>
</comment>
<evidence type="ECO:0000256" key="1">
    <source>
        <dbReference type="ARBA" id="ARBA00001436"/>
    </source>
</evidence>
<keyword evidence="2" id="KW-0456">Lyase</keyword>
<dbReference type="Proteomes" id="UP001196413">
    <property type="component" value="Unassembled WGS sequence"/>
</dbReference>
<keyword evidence="5" id="KW-1185">Reference proteome</keyword>
<gene>
    <name evidence="4" type="ORF">KIN20_035233</name>
</gene>
<comment type="caution">
    <text evidence="4">The sequence shown here is derived from an EMBL/GenBank/DDBJ whole genome shotgun (WGS) entry which is preliminary data.</text>
</comment>
<accession>A0AAD5WJS0</accession>